<feature type="non-terminal residue" evidence="2">
    <location>
        <position position="88"/>
    </location>
</feature>
<protein>
    <submittedName>
        <fullName evidence="2">Uncharacterized protein</fullName>
    </submittedName>
</protein>
<organism evidence="2 3">
    <name type="scientific">Lunasporangiospora selenospora</name>
    <dbReference type="NCBI Taxonomy" id="979761"/>
    <lineage>
        <taxon>Eukaryota</taxon>
        <taxon>Fungi</taxon>
        <taxon>Fungi incertae sedis</taxon>
        <taxon>Mucoromycota</taxon>
        <taxon>Mortierellomycotina</taxon>
        <taxon>Mortierellomycetes</taxon>
        <taxon>Mortierellales</taxon>
        <taxon>Mortierellaceae</taxon>
        <taxon>Lunasporangiospora</taxon>
    </lineage>
</organism>
<proteinExistence type="predicted"/>
<reference evidence="2" key="1">
    <citation type="journal article" date="2020" name="Fungal Divers.">
        <title>Resolving the Mortierellaceae phylogeny through synthesis of multi-gene phylogenetics and phylogenomics.</title>
        <authorList>
            <person name="Vandepol N."/>
            <person name="Liber J."/>
            <person name="Desiro A."/>
            <person name="Na H."/>
            <person name="Kennedy M."/>
            <person name="Barry K."/>
            <person name="Grigoriev I.V."/>
            <person name="Miller A.N."/>
            <person name="O'Donnell K."/>
            <person name="Stajich J.E."/>
            <person name="Bonito G."/>
        </authorList>
    </citation>
    <scope>NUCLEOTIDE SEQUENCE</scope>
    <source>
        <strain evidence="2">KOD1015</strain>
    </source>
</reference>
<accession>A0A9P6FPG1</accession>
<sequence length="88" mass="9356">MASSHSSTVTVAESSWPSLSEAAARPPPQADKRRPAWRNTSGGRQGRCPTDQTLSSGDRGSLSSCDMLMTQPFGSHAHEAPRHRGGPK</sequence>
<keyword evidence="3" id="KW-1185">Reference proteome</keyword>
<evidence type="ECO:0000313" key="2">
    <source>
        <dbReference type="EMBL" id="KAF9578406.1"/>
    </source>
</evidence>
<comment type="caution">
    <text evidence="2">The sequence shown here is derived from an EMBL/GenBank/DDBJ whole genome shotgun (WGS) entry which is preliminary data.</text>
</comment>
<dbReference type="EMBL" id="JAABOA010003685">
    <property type="protein sequence ID" value="KAF9578406.1"/>
    <property type="molecule type" value="Genomic_DNA"/>
</dbReference>
<feature type="region of interest" description="Disordered" evidence="1">
    <location>
        <begin position="1"/>
        <end position="88"/>
    </location>
</feature>
<feature type="compositionally biased region" description="Polar residues" evidence="1">
    <location>
        <begin position="1"/>
        <end position="18"/>
    </location>
</feature>
<dbReference type="Proteomes" id="UP000780801">
    <property type="component" value="Unassembled WGS sequence"/>
</dbReference>
<name>A0A9P6FPG1_9FUNG</name>
<feature type="compositionally biased region" description="Polar residues" evidence="1">
    <location>
        <begin position="50"/>
        <end position="64"/>
    </location>
</feature>
<evidence type="ECO:0000313" key="3">
    <source>
        <dbReference type="Proteomes" id="UP000780801"/>
    </source>
</evidence>
<evidence type="ECO:0000256" key="1">
    <source>
        <dbReference type="SAM" id="MobiDB-lite"/>
    </source>
</evidence>
<gene>
    <name evidence="2" type="ORF">BGW38_005796</name>
</gene>
<dbReference type="AlphaFoldDB" id="A0A9P6FPG1"/>